<comment type="catalytic activity">
    <reaction evidence="8 9">
        <text>kanamycin B + acetyl-CoA = N(6')-acetylkanamycin B + CoA + H(+)</text>
        <dbReference type="Rhea" id="RHEA:16449"/>
        <dbReference type="ChEBI" id="CHEBI:15378"/>
        <dbReference type="ChEBI" id="CHEBI:57287"/>
        <dbReference type="ChEBI" id="CHEBI:57288"/>
        <dbReference type="ChEBI" id="CHEBI:58390"/>
        <dbReference type="ChEBI" id="CHEBI:58549"/>
        <dbReference type="EC" id="2.3.1.82"/>
    </reaction>
</comment>
<evidence type="ECO:0000313" key="11">
    <source>
        <dbReference type="EMBL" id="APR54887.1"/>
    </source>
</evidence>
<dbReference type="AlphaFoldDB" id="A0A1L6JGF1"/>
<dbReference type="InterPro" id="IPR000182">
    <property type="entry name" value="GNAT_dom"/>
</dbReference>
<evidence type="ECO:0000256" key="8">
    <source>
        <dbReference type="ARBA" id="ARBA00048923"/>
    </source>
</evidence>
<dbReference type="STRING" id="93064.BRX40_07700"/>
<comment type="function">
    <text evidence="9">Catalyzes the transfer of an acetyl group from acetyl-CoA to the 6'-amino group of aminoglycoside molecules conferring resistance to antibiotics containing the purpurosamine ring.</text>
</comment>
<evidence type="ECO:0000256" key="7">
    <source>
        <dbReference type="ARBA" id="ARBA00029660"/>
    </source>
</evidence>
<evidence type="ECO:0000259" key="10">
    <source>
        <dbReference type="PROSITE" id="PS51186"/>
    </source>
</evidence>
<organism evidence="11 13">
    <name type="scientific">Sphingomonas koreensis</name>
    <dbReference type="NCBI Taxonomy" id="93064"/>
    <lineage>
        <taxon>Bacteria</taxon>
        <taxon>Pseudomonadati</taxon>
        <taxon>Pseudomonadota</taxon>
        <taxon>Alphaproteobacteria</taxon>
        <taxon>Sphingomonadales</taxon>
        <taxon>Sphingomonadaceae</taxon>
        <taxon>Sphingomonas</taxon>
    </lineage>
</organism>
<dbReference type="PIRSF" id="PIRSF000452">
    <property type="entry name" value="6-N-acetyltransf"/>
    <property type="match status" value="1"/>
</dbReference>
<name>A0A1L6JGF1_9SPHN</name>
<evidence type="ECO:0000256" key="2">
    <source>
        <dbReference type="ARBA" id="ARBA00012888"/>
    </source>
</evidence>
<evidence type="ECO:0000256" key="4">
    <source>
        <dbReference type="ARBA" id="ARBA00022679"/>
    </source>
</evidence>
<evidence type="ECO:0000313" key="14">
    <source>
        <dbReference type="Proteomes" id="UP000286681"/>
    </source>
</evidence>
<dbReference type="PANTHER" id="PTHR43877">
    <property type="entry name" value="AMINOALKYLPHOSPHONATE N-ACETYLTRANSFERASE-RELATED-RELATED"/>
    <property type="match status" value="1"/>
</dbReference>
<dbReference type="NCBIfam" id="NF043067">
    <property type="entry name" value="AAC_6p_group_E"/>
    <property type="match status" value="1"/>
</dbReference>
<accession>A0A1L6JGF1</accession>
<dbReference type="GO" id="GO:0047663">
    <property type="term" value="F:aminoglycoside 6'-N-acetyltransferase activity"/>
    <property type="evidence" value="ECO:0007669"/>
    <property type="project" value="UniProtKB-EC"/>
</dbReference>
<gene>
    <name evidence="11" type="ORF">BRX40_07700</name>
    <name evidence="12" type="ORF">CA257_16130</name>
</gene>
<keyword evidence="6 9" id="KW-0012">Acyltransferase</keyword>
<reference evidence="12 14" key="3">
    <citation type="submission" date="2018-07" db="EMBL/GenBank/DDBJ databases">
        <title>Genomic and Epidemiologic Investigation of an Indolent Hospital Outbreak.</title>
        <authorList>
            <person name="Johnson R.C."/>
            <person name="Deming C."/>
            <person name="Conlan S."/>
            <person name="Zellmer C.J."/>
            <person name="Michelin A.V."/>
            <person name="Lee-Lin S."/>
            <person name="Thomas P.J."/>
            <person name="Park M."/>
            <person name="Weingarten R.A."/>
            <person name="Less J."/>
            <person name="Dekker J.P."/>
            <person name="Frank K.M."/>
            <person name="Musser K.A."/>
            <person name="Mcquiston J.R."/>
            <person name="Henderson D.K."/>
            <person name="Lau A.F."/>
            <person name="Palmore T.N."/>
            <person name="Segre J.A."/>
        </authorList>
    </citation>
    <scope>NUCLEOTIDE SEQUENCE [LARGE SCALE GENOMIC DNA]</scope>
    <source>
        <strain evidence="12 14">SK-NIH.Env10_0317</strain>
    </source>
</reference>
<dbReference type="Gene3D" id="3.40.630.30">
    <property type="match status" value="1"/>
</dbReference>
<dbReference type="EC" id="2.3.1.82" evidence="2 9"/>
<dbReference type="InterPro" id="IPR024170">
    <property type="entry name" value="Aminoglycoside_N6-AcTrfrase"/>
</dbReference>
<sequence>MEIVTAGAAHKEAWASLREALWPEGSRDEHATEIVEFIAEMAEGREQICFLAIRGDEALGFAEAAIRHDYVNGCDTSPVAFLEGIYVAPPSRRAGVAGALLAAVEAWGRHGGCTELGSDAALTNVQSHAFHRGLGFEETERVVYFRKAIEQQG</sequence>
<evidence type="ECO:0000313" key="12">
    <source>
        <dbReference type="EMBL" id="RSV00997.1"/>
    </source>
</evidence>
<dbReference type="EMBL" id="QQWO01000014">
    <property type="protein sequence ID" value="RSV00997.1"/>
    <property type="molecule type" value="Genomic_DNA"/>
</dbReference>
<dbReference type="InterPro" id="IPR050832">
    <property type="entry name" value="Bact_Acetyltransf"/>
</dbReference>
<evidence type="ECO:0000313" key="13">
    <source>
        <dbReference type="Proteomes" id="UP000185161"/>
    </source>
</evidence>
<reference evidence="11" key="1">
    <citation type="submission" date="2016-12" db="EMBL/GenBank/DDBJ databases">
        <title>Whole genome sequencing of Sphingomonas koreensis.</title>
        <authorList>
            <person name="Conlan S."/>
            <person name="Thomas P.J."/>
            <person name="Mullikin J."/>
            <person name="Palmore T.N."/>
            <person name="Frank K.M."/>
            <person name="Segre J.A."/>
        </authorList>
    </citation>
    <scope>NUCLEOTIDE SEQUENCE</scope>
    <source>
        <strain evidence="11">ABOJV</strain>
    </source>
</reference>
<evidence type="ECO:0000256" key="5">
    <source>
        <dbReference type="ARBA" id="ARBA00023251"/>
    </source>
</evidence>
<dbReference type="SUPFAM" id="SSF55729">
    <property type="entry name" value="Acyl-CoA N-acyltransferases (Nat)"/>
    <property type="match status" value="1"/>
</dbReference>
<feature type="domain" description="N-acetyltransferase" evidence="10">
    <location>
        <begin position="1"/>
        <end position="153"/>
    </location>
</feature>
<reference evidence="13" key="2">
    <citation type="submission" date="2016-12" db="EMBL/GenBank/DDBJ databases">
        <title>Whole genome sequencing of Sphingomonas sp. ABOJV.</title>
        <authorList>
            <person name="Conlan S."/>
            <person name="Thomas P.J."/>
            <person name="Mullikin J."/>
            <person name="Palmore T.N."/>
            <person name="Frank K.M."/>
            <person name="Segre J.A."/>
        </authorList>
    </citation>
    <scope>NUCLEOTIDE SEQUENCE [LARGE SCALE GENOMIC DNA]</scope>
    <source>
        <strain evidence="13">ABOJV</strain>
    </source>
</reference>
<proteinExistence type="predicted"/>
<dbReference type="PROSITE" id="PS51186">
    <property type="entry name" value="GNAT"/>
    <property type="match status" value="1"/>
</dbReference>
<evidence type="ECO:0000256" key="1">
    <source>
        <dbReference type="ARBA" id="ARBA00011738"/>
    </source>
</evidence>
<protein>
    <recommendedName>
        <fullName evidence="3 9">Aminoglycoside N(6')-acetyltransferase type 1</fullName>
        <ecNumber evidence="2 9">2.3.1.82</ecNumber>
    </recommendedName>
    <alternativeName>
        <fullName evidence="7 9">Aminoglycoside resistance protein</fullName>
    </alternativeName>
</protein>
<evidence type="ECO:0000256" key="9">
    <source>
        <dbReference type="PIRNR" id="PIRNR000452"/>
    </source>
</evidence>
<keyword evidence="4 9" id="KW-0808">Transferase</keyword>
<dbReference type="EMBL" id="CP018820">
    <property type="protein sequence ID" value="APR54887.1"/>
    <property type="molecule type" value="Genomic_DNA"/>
</dbReference>
<dbReference type="InterPro" id="IPR016181">
    <property type="entry name" value="Acyl_CoA_acyltransferase"/>
</dbReference>
<dbReference type="Pfam" id="PF00583">
    <property type="entry name" value="Acetyltransf_1"/>
    <property type="match status" value="1"/>
</dbReference>
<dbReference type="KEGG" id="skr:BRX40_07700"/>
<dbReference type="OrthoDB" id="118633at2"/>
<dbReference type="Proteomes" id="UP000286681">
    <property type="component" value="Unassembled WGS sequence"/>
</dbReference>
<dbReference type="GO" id="GO:0046677">
    <property type="term" value="P:response to antibiotic"/>
    <property type="evidence" value="ECO:0007669"/>
    <property type="project" value="UniProtKB-KW"/>
</dbReference>
<keyword evidence="5 9" id="KW-0046">Antibiotic resistance</keyword>
<keyword evidence="13" id="KW-1185">Reference proteome</keyword>
<comment type="subunit">
    <text evidence="1 9">Homodimer.</text>
</comment>
<dbReference type="Proteomes" id="UP000185161">
    <property type="component" value="Chromosome"/>
</dbReference>
<evidence type="ECO:0000256" key="6">
    <source>
        <dbReference type="ARBA" id="ARBA00023315"/>
    </source>
</evidence>
<evidence type="ECO:0000256" key="3">
    <source>
        <dbReference type="ARBA" id="ARBA00017677"/>
    </source>
</evidence>